<name>A0ACB9E7S8_9ASTR</name>
<dbReference type="Proteomes" id="UP001056120">
    <property type="component" value="Linkage Group LG18"/>
</dbReference>
<proteinExistence type="predicted"/>
<dbReference type="EMBL" id="CM042035">
    <property type="protein sequence ID" value="KAI3755063.1"/>
    <property type="molecule type" value="Genomic_DNA"/>
</dbReference>
<evidence type="ECO:0000313" key="1">
    <source>
        <dbReference type="EMBL" id="KAI3755063.1"/>
    </source>
</evidence>
<sequence length="121" mass="13723">MQRTTSFTNRPCKGCRASKTTSAKNDEFHGSSAPRTPGFRKSPTPRTVGFINHPRQEWRSSEITHTKNDGLHKSSSPRTEVFINHSRQDYGLHKSSAPRMIQAKLVINVDKRCTHHPRLSS</sequence>
<accession>A0ACB9E7S8</accession>
<reference evidence="1 2" key="2">
    <citation type="journal article" date="2022" name="Mol. Ecol. Resour.">
        <title>The genomes of chicory, endive, great burdock and yacon provide insights into Asteraceae paleo-polyploidization history and plant inulin production.</title>
        <authorList>
            <person name="Fan W."/>
            <person name="Wang S."/>
            <person name="Wang H."/>
            <person name="Wang A."/>
            <person name="Jiang F."/>
            <person name="Liu H."/>
            <person name="Zhao H."/>
            <person name="Xu D."/>
            <person name="Zhang Y."/>
        </authorList>
    </citation>
    <scope>NUCLEOTIDE SEQUENCE [LARGE SCALE GENOMIC DNA]</scope>
    <source>
        <strain evidence="2">cv. Yunnan</strain>
        <tissue evidence="1">Leaves</tissue>
    </source>
</reference>
<organism evidence="1 2">
    <name type="scientific">Smallanthus sonchifolius</name>
    <dbReference type="NCBI Taxonomy" id="185202"/>
    <lineage>
        <taxon>Eukaryota</taxon>
        <taxon>Viridiplantae</taxon>
        <taxon>Streptophyta</taxon>
        <taxon>Embryophyta</taxon>
        <taxon>Tracheophyta</taxon>
        <taxon>Spermatophyta</taxon>
        <taxon>Magnoliopsida</taxon>
        <taxon>eudicotyledons</taxon>
        <taxon>Gunneridae</taxon>
        <taxon>Pentapetalae</taxon>
        <taxon>asterids</taxon>
        <taxon>campanulids</taxon>
        <taxon>Asterales</taxon>
        <taxon>Asteraceae</taxon>
        <taxon>Asteroideae</taxon>
        <taxon>Heliantheae alliance</taxon>
        <taxon>Millerieae</taxon>
        <taxon>Smallanthus</taxon>
    </lineage>
</organism>
<gene>
    <name evidence="1" type="ORF">L1987_54856</name>
</gene>
<evidence type="ECO:0000313" key="2">
    <source>
        <dbReference type="Proteomes" id="UP001056120"/>
    </source>
</evidence>
<comment type="caution">
    <text evidence="1">The sequence shown here is derived from an EMBL/GenBank/DDBJ whole genome shotgun (WGS) entry which is preliminary data.</text>
</comment>
<reference evidence="2" key="1">
    <citation type="journal article" date="2022" name="Mol. Ecol. Resour.">
        <title>The genomes of chicory, endive, great burdock and yacon provide insights into Asteraceae palaeo-polyploidization history and plant inulin production.</title>
        <authorList>
            <person name="Fan W."/>
            <person name="Wang S."/>
            <person name="Wang H."/>
            <person name="Wang A."/>
            <person name="Jiang F."/>
            <person name="Liu H."/>
            <person name="Zhao H."/>
            <person name="Xu D."/>
            <person name="Zhang Y."/>
        </authorList>
    </citation>
    <scope>NUCLEOTIDE SEQUENCE [LARGE SCALE GENOMIC DNA]</scope>
    <source>
        <strain evidence="2">cv. Yunnan</strain>
    </source>
</reference>
<keyword evidence="2" id="KW-1185">Reference proteome</keyword>
<protein>
    <submittedName>
        <fullName evidence="1">Uncharacterized protein</fullName>
    </submittedName>
</protein>